<keyword evidence="3" id="KW-1185">Reference proteome</keyword>
<dbReference type="RefSeq" id="WP_129423840.1">
    <property type="nucleotide sequence ID" value="NZ_SDPW01000001.1"/>
</dbReference>
<organism evidence="2 3">
    <name type="scientific">Senegalimassilia faecalis</name>
    <dbReference type="NCBI Taxonomy" id="2509433"/>
    <lineage>
        <taxon>Bacteria</taxon>
        <taxon>Bacillati</taxon>
        <taxon>Actinomycetota</taxon>
        <taxon>Coriobacteriia</taxon>
        <taxon>Coriobacteriales</taxon>
        <taxon>Coriobacteriaceae</taxon>
        <taxon>Senegalimassilia</taxon>
    </lineage>
</organism>
<dbReference type="GO" id="GO:0005886">
    <property type="term" value="C:plasma membrane"/>
    <property type="evidence" value="ECO:0007669"/>
    <property type="project" value="TreeGrafter"/>
</dbReference>
<evidence type="ECO:0000313" key="3">
    <source>
        <dbReference type="Proteomes" id="UP000293345"/>
    </source>
</evidence>
<dbReference type="GO" id="GO:0009389">
    <property type="term" value="F:dimethyl sulfoxide reductase activity"/>
    <property type="evidence" value="ECO:0007669"/>
    <property type="project" value="TreeGrafter"/>
</dbReference>
<feature type="transmembrane region" description="Helical" evidence="1">
    <location>
        <begin position="188"/>
        <end position="208"/>
    </location>
</feature>
<feature type="transmembrane region" description="Helical" evidence="1">
    <location>
        <begin position="158"/>
        <end position="176"/>
    </location>
</feature>
<keyword evidence="1" id="KW-0472">Membrane</keyword>
<keyword evidence="1" id="KW-1133">Transmembrane helix</keyword>
<feature type="transmembrane region" description="Helical" evidence="1">
    <location>
        <begin position="228"/>
        <end position="254"/>
    </location>
</feature>
<dbReference type="AlphaFoldDB" id="A0A4Q2K2Y4"/>
<feature type="transmembrane region" description="Helical" evidence="1">
    <location>
        <begin position="50"/>
        <end position="72"/>
    </location>
</feature>
<dbReference type="InterPro" id="IPR007059">
    <property type="entry name" value="DmsC"/>
</dbReference>
<dbReference type="Pfam" id="PF04976">
    <property type="entry name" value="DmsC"/>
    <property type="match status" value="1"/>
</dbReference>
<reference evidence="2 3" key="1">
    <citation type="submission" date="2019-01" db="EMBL/GenBank/DDBJ databases">
        <title>Senegalimassilia sp. nov. KGMB04484 isolated human feces.</title>
        <authorList>
            <person name="Han K.-I."/>
            <person name="Kim J.-S."/>
            <person name="Lee K.C."/>
            <person name="Suh M.K."/>
            <person name="Eom M.K."/>
            <person name="Lee J.H."/>
            <person name="Park S.-H."/>
            <person name="Kang S.W."/>
            <person name="Park J.-E."/>
            <person name="Oh B.S."/>
            <person name="Yu S.Y."/>
            <person name="Choi S.-H."/>
            <person name="Lee D.H."/>
            <person name="Yoon H."/>
            <person name="Kim B.-Y."/>
            <person name="Lee J.H."/>
            <person name="Lee J.-S."/>
        </authorList>
    </citation>
    <scope>NUCLEOTIDE SEQUENCE [LARGE SCALE GENOMIC DNA]</scope>
    <source>
        <strain evidence="2 3">KGMB04484</strain>
    </source>
</reference>
<feature type="transmembrane region" description="Helical" evidence="1">
    <location>
        <begin position="274"/>
        <end position="296"/>
    </location>
</feature>
<gene>
    <name evidence="2" type="ORF">ET524_05270</name>
</gene>
<feature type="transmembrane region" description="Helical" evidence="1">
    <location>
        <begin position="12"/>
        <end position="38"/>
    </location>
</feature>
<proteinExistence type="predicted"/>
<dbReference type="PANTHER" id="PTHR38095">
    <property type="entry name" value="ANAEROBIC DIMETHYL SULFOXIDE REDUCTASE CHAIN YNFH"/>
    <property type="match status" value="1"/>
</dbReference>
<feature type="transmembrane region" description="Helical" evidence="1">
    <location>
        <begin position="92"/>
        <end position="110"/>
    </location>
</feature>
<dbReference type="Proteomes" id="UP000293345">
    <property type="component" value="Unassembled WGS sequence"/>
</dbReference>
<dbReference type="PANTHER" id="PTHR38095:SF2">
    <property type="entry name" value="ANAEROBIC DIMETHYL SULFOXIDE REDUCTASE CHAIN C"/>
    <property type="match status" value="1"/>
</dbReference>
<dbReference type="OrthoDB" id="3177921at2"/>
<feature type="transmembrane region" description="Helical" evidence="1">
    <location>
        <begin position="122"/>
        <end position="143"/>
    </location>
</feature>
<dbReference type="GO" id="GO:0019645">
    <property type="term" value="P:anaerobic electron transport chain"/>
    <property type="evidence" value="ECO:0007669"/>
    <property type="project" value="InterPro"/>
</dbReference>
<sequence>MISGFDTAFGEVTLVLFTTLAPSGAVALAIVAAVLLFAKLGSDVRARINKFMCIPLVVTMVGLIASATHLGNPANALYVFMHVGLSPLSNEVSSAVAFLACCGLYWLYSFSAKPVAWLQRAVLVLIMVTGAVFVAMVSVAYSVDTIPTWNLPTVPVSLWLNALVGGPLLAALTLYVARWGALAGRFGLALMSVPVVALFANVAVYVVQGSMMAGLGNPATTAVELVPHYWQMLAAATVLALAGCVLAAATMHVVSRRAGQVQAAGALLAFSKRVATRLCVACLLSFAGIFIMRFAFYMMRLTVGVAV</sequence>
<comment type="caution">
    <text evidence="2">The sequence shown here is derived from an EMBL/GenBank/DDBJ whole genome shotgun (WGS) entry which is preliminary data.</text>
</comment>
<dbReference type="GO" id="GO:0009390">
    <property type="term" value="C:dimethyl sulfoxide reductase complex"/>
    <property type="evidence" value="ECO:0007669"/>
    <property type="project" value="TreeGrafter"/>
</dbReference>
<evidence type="ECO:0000256" key="1">
    <source>
        <dbReference type="SAM" id="Phobius"/>
    </source>
</evidence>
<keyword evidence="1" id="KW-0812">Transmembrane</keyword>
<accession>A0A4Q2K2Y4</accession>
<name>A0A4Q2K2Y4_9ACTN</name>
<protein>
    <submittedName>
        <fullName evidence="2">DMSO reductase</fullName>
    </submittedName>
</protein>
<dbReference type="EMBL" id="SDPW01000001">
    <property type="protein sequence ID" value="RXZ53954.1"/>
    <property type="molecule type" value="Genomic_DNA"/>
</dbReference>
<evidence type="ECO:0000313" key="2">
    <source>
        <dbReference type="EMBL" id="RXZ53954.1"/>
    </source>
</evidence>